<proteinExistence type="predicted"/>
<dbReference type="OrthoDB" id="5422343at2"/>
<protein>
    <recommendedName>
        <fullName evidence="1">Nif11 domain-containing protein</fullName>
    </recommendedName>
</protein>
<keyword evidence="5" id="KW-1185">Reference proteome</keyword>
<dbReference type="InterPro" id="IPR012903">
    <property type="entry name" value="Nif11"/>
</dbReference>
<dbReference type="Pfam" id="PF07862">
    <property type="entry name" value="Nif11"/>
    <property type="match status" value="1"/>
</dbReference>
<feature type="domain" description="Nif11" evidence="1">
    <location>
        <begin position="1"/>
        <end position="48"/>
    </location>
</feature>
<name>A0A328FCW0_9BACT</name>
<gene>
    <name evidence="3" type="ORF">DO021_08165</name>
    <name evidence="2" type="ORF">EYB58_22130</name>
</gene>
<evidence type="ECO:0000313" key="4">
    <source>
        <dbReference type="Proteomes" id="UP000248798"/>
    </source>
</evidence>
<evidence type="ECO:0000313" key="5">
    <source>
        <dbReference type="Proteomes" id="UP000293902"/>
    </source>
</evidence>
<reference evidence="2 5" key="2">
    <citation type="submission" date="2019-02" db="EMBL/GenBank/DDBJ databases">
        <title>Complete genome sequence of Desulfobacter hydrogenophilus AcRS1.</title>
        <authorList>
            <person name="Marietou A."/>
            <person name="Lund M.B."/>
            <person name="Marshall I.P.G."/>
            <person name="Schreiber L."/>
            <person name="Jorgensen B."/>
        </authorList>
    </citation>
    <scope>NUCLEOTIDE SEQUENCE [LARGE SCALE GENOMIC DNA]</scope>
    <source>
        <strain evidence="2 5">AcRS1</strain>
    </source>
</reference>
<dbReference type="EMBL" id="CP036313">
    <property type="protein sequence ID" value="QBH15361.1"/>
    <property type="molecule type" value="Genomic_DNA"/>
</dbReference>
<dbReference type="EMBL" id="QLNI01000014">
    <property type="protein sequence ID" value="RAM02438.1"/>
    <property type="molecule type" value="Genomic_DNA"/>
</dbReference>
<sequence>MTIQNAINFIRQAQHDNDFRSKLVKADTSQIRQEILDQNDLIFTPEEFEEAYSLTLFKCQHQENADALMAFRMWWIMLYRSPDSGVTSP</sequence>
<evidence type="ECO:0000313" key="3">
    <source>
        <dbReference type="EMBL" id="RAM02438.1"/>
    </source>
</evidence>
<evidence type="ECO:0000313" key="2">
    <source>
        <dbReference type="EMBL" id="QBH15361.1"/>
    </source>
</evidence>
<evidence type="ECO:0000259" key="1">
    <source>
        <dbReference type="Pfam" id="PF07862"/>
    </source>
</evidence>
<organism evidence="3 4">
    <name type="scientific">Desulfobacter hydrogenophilus</name>
    <dbReference type="NCBI Taxonomy" id="2291"/>
    <lineage>
        <taxon>Bacteria</taxon>
        <taxon>Pseudomonadati</taxon>
        <taxon>Thermodesulfobacteriota</taxon>
        <taxon>Desulfobacteria</taxon>
        <taxon>Desulfobacterales</taxon>
        <taxon>Desulfobacteraceae</taxon>
        <taxon>Desulfobacter</taxon>
    </lineage>
</organism>
<dbReference type="AlphaFoldDB" id="A0A328FCW0"/>
<reference evidence="3 4" key="1">
    <citation type="submission" date="2018-06" db="EMBL/GenBank/DDBJ databases">
        <title>Complete Genome Sequence of Desulfobacter hydrogenophilus (DSM3380).</title>
        <authorList>
            <person name="Marietou A."/>
            <person name="Schreiber L."/>
            <person name="Marshall I."/>
            <person name="Jorgensen B."/>
        </authorList>
    </citation>
    <scope>NUCLEOTIDE SEQUENCE [LARGE SCALE GENOMIC DNA]</scope>
    <source>
        <strain evidence="3 4">DSM 3380</strain>
    </source>
</reference>
<dbReference type="RefSeq" id="WP_111955537.1">
    <property type="nucleotide sequence ID" value="NZ_CP036313.1"/>
</dbReference>
<dbReference type="Proteomes" id="UP000248798">
    <property type="component" value="Unassembled WGS sequence"/>
</dbReference>
<accession>A0A328FCW0</accession>
<dbReference type="Proteomes" id="UP000293902">
    <property type="component" value="Chromosome"/>
</dbReference>